<dbReference type="EMBL" id="CM045766">
    <property type="protein sequence ID" value="KAI8004167.1"/>
    <property type="molecule type" value="Genomic_DNA"/>
</dbReference>
<keyword evidence="2" id="KW-1185">Reference proteome</keyword>
<name>A0ACC0GUN7_9ERIC</name>
<proteinExistence type="predicted"/>
<accession>A0ACC0GUN7</accession>
<evidence type="ECO:0000313" key="2">
    <source>
        <dbReference type="Proteomes" id="UP001060215"/>
    </source>
</evidence>
<comment type="caution">
    <text evidence="1">The sequence shown here is derived from an EMBL/GenBank/DDBJ whole genome shotgun (WGS) entry which is preliminary data.</text>
</comment>
<dbReference type="Proteomes" id="UP001060215">
    <property type="component" value="Chromosome 9"/>
</dbReference>
<evidence type="ECO:0000313" key="1">
    <source>
        <dbReference type="EMBL" id="KAI8004167.1"/>
    </source>
</evidence>
<sequence length="212" mass="23711">MAGKQGKEREQKLEEENNVSTQKKNGFAIEIQIIGHPNNTVVWIANRDYPPVSSNSTIEFTRDGKLILNHTQQGTELDIVDFNVDSRAVSALMLNSGNFLLYENDSSVIWQSFDSPTNTILGNQTLSNQLVSSVLSSLDHSSGCYCLQMQHDGNLVAYPINSTDSNIDVYRASDTSDPFDDDGNFRLYSHRFVSNKPISIVSVEWSAFQDYC</sequence>
<protein>
    <submittedName>
        <fullName evidence="1">EP1-like glycoprotein 4</fullName>
    </submittedName>
</protein>
<reference evidence="1 2" key="1">
    <citation type="journal article" date="2022" name="Plant J.">
        <title>Chromosome-level genome of Camellia lanceoleosa provides a valuable resource for understanding genome evolution and self-incompatibility.</title>
        <authorList>
            <person name="Gong W."/>
            <person name="Xiao S."/>
            <person name="Wang L."/>
            <person name="Liao Z."/>
            <person name="Chang Y."/>
            <person name="Mo W."/>
            <person name="Hu G."/>
            <person name="Li W."/>
            <person name="Zhao G."/>
            <person name="Zhu H."/>
            <person name="Hu X."/>
            <person name="Ji K."/>
            <person name="Xiang X."/>
            <person name="Song Q."/>
            <person name="Yuan D."/>
            <person name="Jin S."/>
            <person name="Zhang L."/>
        </authorList>
    </citation>
    <scope>NUCLEOTIDE SEQUENCE [LARGE SCALE GENOMIC DNA]</scope>
    <source>
        <strain evidence="1">SQ_2022a</strain>
    </source>
</reference>
<organism evidence="1 2">
    <name type="scientific">Camellia lanceoleosa</name>
    <dbReference type="NCBI Taxonomy" id="1840588"/>
    <lineage>
        <taxon>Eukaryota</taxon>
        <taxon>Viridiplantae</taxon>
        <taxon>Streptophyta</taxon>
        <taxon>Embryophyta</taxon>
        <taxon>Tracheophyta</taxon>
        <taxon>Spermatophyta</taxon>
        <taxon>Magnoliopsida</taxon>
        <taxon>eudicotyledons</taxon>
        <taxon>Gunneridae</taxon>
        <taxon>Pentapetalae</taxon>
        <taxon>asterids</taxon>
        <taxon>Ericales</taxon>
        <taxon>Theaceae</taxon>
        <taxon>Camellia</taxon>
    </lineage>
</organism>
<gene>
    <name evidence="1" type="ORF">LOK49_LG08G00224</name>
</gene>